<name>A0A9W7DY99_9STRA</name>
<evidence type="ECO:0000313" key="2">
    <source>
        <dbReference type="EMBL" id="GMH60994.1"/>
    </source>
</evidence>
<dbReference type="AlphaFoldDB" id="A0A9W7DY99"/>
<dbReference type="GO" id="GO:0015074">
    <property type="term" value="P:DNA integration"/>
    <property type="evidence" value="ECO:0007669"/>
    <property type="project" value="InterPro"/>
</dbReference>
<feature type="region of interest" description="Disordered" evidence="1">
    <location>
        <begin position="146"/>
        <end position="169"/>
    </location>
</feature>
<accession>A0A9W7DY99</accession>
<reference evidence="2" key="1">
    <citation type="submission" date="2022-07" db="EMBL/GenBank/DDBJ databases">
        <title>Genome analysis of Parmales, a sister group of diatoms, reveals the evolutionary specialization of diatoms from phago-mixotrophs to photoautotrophs.</title>
        <authorList>
            <person name="Ban H."/>
            <person name="Sato S."/>
            <person name="Yoshikawa S."/>
            <person name="Kazumasa Y."/>
            <person name="Nakamura Y."/>
            <person name="Ichinomiya M."/>
            <person name="Saitoh K."/>
            <person name="Sato N."/>
            <person name="Blanc-Mathieu R."/>
            <person name="Endo H."/>
            <person name="Kuwata A."/>
            <person name="Ogata H."/>
        </authorList>
    </citation>
    <scope>NUCLEOTIDE SEQUENCE</scope>
</reference>
<proteinExistence type="predicted"/>
<dbReference type="InterPro" id="IPR013762">
    <property type="entry name" value="Integrase-like_cat_sf"/>
</dbReference>
<protein>
    <submittedName>
        <fullName evidence="2">Uncharacterized protein</fullName>
    </submittedName>
</protein>
<dbReference type="GO" id="GO:0006310">
    <property type="term" value="P:DNA recombination"/>
    <property type="evidence" value="ECO:0007669"/>
    <property type="project" value="InterPro"/>
</dbReference>
<comment type="caution">
    <text evidence="2">The sequence shown here is derived from an EMBL/GenBank/DDBJ whole genome shotgun (WGS) entry which is preliminary data.</text>
</comment>
<evidence type="ECO:0000313" key="3">
    <source>
        <dbReference type="Proteomes" id="UP001165082"/>
    </source>
</evidence>
<evidence type="ECO:0000256" key="1">
    <source>
        <dbReference type="SAM" id="MobiDB-lite"/>
    </source>
</evidence>
<dbReference type="EMBL" id="BRXZ01006458">
    <property type="protein sequence ID" value="GMH60994.1"/>
    <property type="molecule type" value="Genomic_DNA"/>
</dbReference>
<dbReference type="GO" id="GO:0003677">
    <property type="term" value="F:DNA binding"/>
    <property type="evidence" value="ECO:0007669"/>
    <property type="project" value="InterPro"/>
</dbReference>
<keyword evidence="3" id="KW-1185">Reference proteome</keyword>
<dbReference type="Proteomes" id="UP001165082">
    <property type="component" value="Unassembled WGS sequence"/>
</dbReference>
<gene>
    <name evidence="2" type="ORF">TrRE_jg2204</name>
</gene>
<sequence length="265" mass="28983">MTNVLSKLATRVNGANTSAWGTQFSAGTHGNILATSGGMLTAALIVLLPHGQENNFQVLLSFAVRNAPGLPVKADSLSGHSGRTTFVILSSNQGRPLQEIMDTGRWRSTKVLSYIDGQGLALMGKAPPRDNAPGFFSIEAGDFRQIPQRSRTSDGAPPSKRLKPSETGSTLTVKKVEEWKWNAESSRIEFNAVYEGKTATQWVNGPTAWKTSDFVKNRGGPILAEFITCEMTSETQPTWPKKQKEAVDDLRAWAHDFMEALELEF</sequence>
<dbReference type="Gene3D" id="1.10.443.10">
    <property type="entry name" value="Intergrase catalytic core"/>
    <property type="match status" value="1"/>
</dbReference>
<organism evidence="2 3">
    <name type="scientific">Triparma retinervis</name>
    <dbReference type="NCBI Taxonomy" id="2557542"/>
    <lineage>
        <taxon>Eukaryota</taxon>
        <taxon>Sar</taxon>
        <taxon>Stramenopiles</taxon>
        <taxon>Ochrophyta</taxon>
        <taxon>Bolidophyceae</taxon>
        <taxon>Parmales</taxon>
        <taxon>Triparmaceae</taxon>
        <taxon>Triparma</taxon>
    </lineage>
</organism>